<feature type="non-terminal residue" evidence="1">
    <location>
        <position position="1"/>
    </location>
</feature>
<comment type="caution">
    <text evidence="1">The sequence shown here is derived from an EMBL/GenBank/DDBJ whole genome shotgun (WGS) entry which is preliminary data.</text>
</comment>
<evidence type="ECO:0000313" key="2">
    <source>
        <dbReference type="Proteomes" id="UP000626109"/>
    </source>
</evidence>
<protein>
    <submittedName>
        <fullName evidence="1">Uncharacterized protein</fullName>
    </submittedName>
</protein>
<name>A0A813JXI1_POLGL</name>
<gene>
    <name evidence="1" type="ORF">PGLA2088_LOCUS26214</name>
</gene>
<sequence>ALWTRERPISPCALGPNLRVSSPEALGGGASLWRLEISPKALGSSTSRARGTFQGDRRRTDALLVVVNPTSGMLDAFELPDCDGEHVCSERRSCSAPPGLGF</sequence>
<organism evidence="1 2">
    <name type="scientific">Polarella glacialis</name>
    <name type="common">Dinoflagellate</name>
    <dbReference type="NCBI Taxonomy" id="89957"/>
    <lineage>
        <taxon>Eukaryota</taxon>
        <taxon>Sar</taxon>
        <taxon>Alveolata</taxon>
        <taxon>Dinophyceae</taxon>
        <taxon>Suessiales</taxon>
        <taxon>Suessiaceae</taxon>
        <taxon>Polarella</taxon>
    </lineage>
</organism>
<dbReference type="Proteomes" id="UP000626109">
    <property type="component" value="Unassembled WGS sequence"/>
</dbReference>
<dbReference type="EMBL" id="CAJNNW010026983">
    <property type="protein sequence ID" value="CAE8688931.1"/>
    <property type="molecule type" value="Genomic_DNA"/>
</dbReference>
<reference evidence="1" key="1">
    <citation type="submission" date="2021-02" db="EMBL/GenBank/DDBJ databases">
        <authorList>
            <person name="Dougan E. K."/>
            <person name="Rhodes N."/>
            <person name="Thang M."/>
            <person name="Chan C."/>
        </authorList>
    </citation>
    <scope>NUCLEOTIDE SEQUENCE</scope>
</reference>
<evidence type="ECO:0000313" key="1">
    <source>
        <dbReference type="EMBL" id="CAE8688931.1"/>
    </source>
</evidence>
<accession>A0A813JXI1</accession>
<proteinExistence type="predicted"/>
<dbReference type="AlphaFoldDB" id="A0A813JXI1"/>